<dbReference type="EMBL" id="QRDZ01000025">
    <property type="protein sequence ID" value="RED63495.1"/>
    <property type="molecule type" value="Genomic_DNA"/>
</dbReference>
<evidence type="ECO:0000313" key="6">
    <source>
        <dbReference type="Proteomes" id="UP000256977"/>
    </source>
</evidence>
<keyword evidence="2" id="KW-0238">DNA-binding</keyword>
<sequence length="340" mass="38053">MKQVTIYDIAHEARVSVATVSRVLNNTAPVKSATRDKIMELIHKYQFQPNALARSLSKKETGTIGVIVPDITNPFFPEVFSGIEQEARDKGYTFLLCDTTGSYERESQYLNILREKQVDGILFMGGRINLSRCSPEMAEEVREAASRTPLVLINGNLPGNPLHRVYIDETKGAEMATRYLIGLGHREIAFIGGHDNMSTTAQKVRAFKRVMQENGLDIPREWVLNEDFSIESGKHLMKRLLEGLRRPTAVFCVNDFTAVGAVKSAARAGYRIPEDLSIIGFDDIPLATAINPELTTVSQKMETLGRMSVQVLHKLIGKEKVKKQTVIEPELIIRESTSHR</sequence>
<dbReference type="AlphaFoldDB" id="A0A3D9IP39"/>
<dbReference type="Gene3D" id="1.10.260.40">
    <property type="entry name" value="lambda repressor-like DNA-binding domains"/>
    <property type="match status" value="1"/>
</dbReference>
<reference evidence="5 6" key="1">
    <citation type="submission" date="2018-07" db="EMBL/GenBank/DDBJ databases">
        <title>Genomic Encyclopedia of Type Strains, Phase III (KMG-III): the genomes of soil and plant-associated and newly described type strains.</title>
        <authorList>
            <person name="Whitman W."/>
        </authorList>
    </citation>
    <scope>NUCLEOTIDE SEQUENCE [LARGE SCALE GENOMIC DNA]</scope>
    <source>
        <strain evidence="5 6">CECT 7287</strain>
    </source>
</reference>
<dbReference type="PANTHER" id="PTHR30146:SF109">
    <property type="entry name" value="HTH-TYPE TRANSCRIPTIONAL REGULATOR GALS"/>
    <property type="match status" value="1"/>
</dbReference>
<keyword evidence="6" id="KW-1185">Reference proteome</keyword>
<dbReference type="Gene3D" id="3.40.50.2300">
    <property type="match status" value="2"/>
</dbReference>
<dbReference type="InterPro" id="IPR046335">
    <property type="entry name" value="LacI/GalR-like_sensor"/>
</dbReference>
<dbReference type="RefSeq" id="WP_116063613.1">
    <property type="nucleotide sequence ID" value="NZ_QRDZ01000025.1"/>
</dbReference>
<keyword evidence="1" id="KW-0805">Transcription regulation</keyword>
<organism evidence="5 6">
    <name type="scientific">Cohnella phaseoli</name>
    <dbReference type="NCBI Taxonomy" id="456490"/>
    <lineage>
        <taxon>Bacteria</taxon>
        <taxon>Bacillati</taxon>
        <taxon>Bacillota</taxon>
        <taxon>Bacilli</taxon>
        <taxon>Bacillales</taxon>
        <taxon>Paenibacillaceae</taxon>
        <taxon>Cohnella</taxon>
    </lineage>
</organism>
<feature type="domain" description="HTH lacI-type" evidence="4">
    <location>
        <begin position="4"/>
        <end position="58"/>
    </location>
</feature>
<name>A0A3D9IP39_9BACL</name>
<dbReference type="InterPro" id="IPR010982">
    <property type="entry name" value="Lambda_DNA-bd_dom_sf"/>
</dbReference>
<evidence type="ECO:0000259" key="4">
    <source>
        <dbReference type="PROSITE" id="PS50932"/>
    </source>
</evidence>
<evidence type="ECO:0000313" key="5">
    <source>
        <dbReference type="EMBL" id="RED63495.1"/>
    </source>
</evidence>
<protein>
    <submittedName>
        <fullName evidence="5">LacI family transcriptional regulator</fullName>
    </submittedName>
</protein>
<dbReference type="SUPFAM" id="SSF53822">
    <property type="entry name" value="Periplasmic binding protein-like I"/>
    <property type="match status" value="1"/>
</dbReference>
<dbReference type="SMART" id="SM00354">
    <property type="entry name" value="HTH_LACI"/>
    <property type="match status" value="1"/>
</dbReference>
<evidence type="ECO:0000256" key="2">
    <source>
        <dbReference type="ARBA" id="ARBA00023125"/>
    </source>
</evidence>
<keyword evidence="3" id="KW-0804">Transcription</keyword>
<dbReference type="CDD" id="cd01392">
    <property type="entry name" value="HTH_LacI"/>
    <property type="match status" value="1"/>
</dbReference>
<dbReference type="GO" id="GO:0000976">
    <property type="term" value="F:transcription cis-regulatory region binding"/>
    <property type="evidence" value="ECO:0007669"/>
    <property type="project" value="TreeGrafter"/>
</dbReference>
<dbReference type="CDD" id="cd06267">
    <property type="entry name" value="PBP1_LacI_sugar_binding-like"/>
    <property type="match status" value="1"/>
</dbReference>
<dbReference type="Proteomes" id="UP000256977">
    <property type="component" value="Unassembled WGS sequence"/>
</dbReference>
<dbReference type="PROSITE" id="PS00356">
    <property type="entry name" value="HTH_LACI_1"/>
    <property type="match status" value="1"/>
</dbReference>
<dbReference type="Pfam" id="PF13377">
    <property type="entry name" value="Peripla_BP_3"/>
    <property type="match status" value="1"/>
</dbReference>
<evidence type="ECO:0000256" key="3">
    <source>
        <dbReference type="ARBA" id="ARBA00023163"/>
    </source>
</evidence>
<proteinExistence type="predicted"/>
<dbReference type="OrthoDB" id="9796186at2"/>
<dbReference type="PROSITE" id="PS50932">
    <property type="entry name" value="HTH_LACI_2"/>
    <property type="match status" value="1"/>
</dbReference>
<dbReference type="SUPFAM" id="SSF47413">
    <property type="entry name" value="lambda repressor-like DNA-binding domains"/>
    <property type="match status" value="1"/>
</dbReference>
<dbReference type="PANTHER" id="PTHR30146">
    <property type="entry name" value="LACI-RELATED TRANSCRIPTIONAL REPRESSOR"/>
    <property type="match status" value="1"/>
</dbReference>
<dbReference type="InterPro" id="IPR000843">
    <property type="entry name" value="HTH_LacI"/>
</dbReference>
<dbReference type="InterPro" id="IPR028082">
    <property type="entry name" value="Peripla_BP_I"/>
</dbReference>
<dbReference type="GO" id="GO:0003700">
    <property type="term" value="F:DNA-binding transcription factor activity"/>
    <property type="evidence" value="ECO:0007669"/>
    <property type="project" value="TreeGrafter"/>
</dbReference>
<gene>
    <name evidence="5" type="ORF">DFP98_12542</name>
</gene>
<dbReference type="Pfam" id="PF00356">
    <property type="entry name" value="LacI"/>
    <property type="match status" value="1"/>
</dbReference>
<evidence type="ECO:0000256" key="1">
    <source>
        <dbReference type="ARBA" id="ARBA00023015"/>
    </source>
</evidence>
<comment type="caution">
    <text evidence="5">The sequence shown here is derived from an EMBL/GenBank/DDBJ whole genome shotgun (WGS) entry which is preliminary data.</text>
</comment>
<accession>A0A3D9IP39</accession>
<dbReference type="PRINTS" id="PR00036">
    <property type="entry name" value="HTHLACI"/>
</dbReference>